<dbReference type="PROSITE" id="PS50110">
    <property type="entry name" value="RESPONSE_REGULATORY"/>
    <property type="match status" value="1"/>
</dbReference>
<dbReference type="SMART" id="SM00448">
    <property type="entry name" value="REC"/>
    <property type="match status" value="1"/>
</dbReference>
<comment type="caution">
    <text evidence="8">The sequence shown here is derived from an EMBL/GenBank/DDBJ whole genome shotgun (WGS) entry which is preliminary data.</text>
</comment>
<feature type="domain" description="Histidine kinase" evidence="6">
    <location>
        <begin position="1"/>
        <end position="102"/>
    </location>
</feature>
<dbReference type="PANTHER" id="PTHR43047:SF9">
    <property type="entry name" value="HISTIDINE KINASE"/>
    <property type="match status" value="1"/>
</dbReference>
<dbReference type="InterPro" id="IPR005467">
    <property type="entry name" value="His_kinase_dom"/>
</dbReference>
<keyword evidence="9" id="KW-1185">Reference proteome</keyword>
<feature type="domain" description="Response regulatory" evidence="7">
    <location>
        <begin position="124"/>
        <end position="241"/>
    </location>
</feature>
<evidence type="ECO:0000256" key="1">
    <source>
        <dbReference type="ARBA" id="ARBA00000085"/>
    </source>
</evidence>
<keyword evidence="5" id="KW-0597">Phosphoprotein</keyword>
<sequence length="258" mass="28623">MATCWKMRSSTPLRAVLLGCRRRGECLRIEVWDTGLGIPPDRLDDVFQEFVQISDGDHGGSRGLGLGLAIVQRLAHLLKHRVDVRSRSGHGSLFAIEVPIVGDRRAYKPHRPLMLASEHAGRGFAIVIEDDAVILDGMRALLETWGYQVGTASSANEALACISAKRRCPDLILSDYRLKDEQTGLDAVRDIRAFCNVGIPALILTGDTSEERADEVARNGCRILHKPFSPDQLAEMLRILQETERPSRVKPRAQSQRP</sequence>
<keyword evidence="4" id="KW-0418">Kinase</keyword>
<evidence type="ECO:0000313" key="8">
    <source>
        <dbReference type="EMBL" id="NUB00228.1"/>
    </source>
</evidence>
<evidence type="ECO:0000256" key="3">
    <source>
        <dbReference type="ARBA" id="ARBA00022679"/>
    </source>
</evidence>
<dbReference type="SMART" id="SM00387">
    <property type="entry name" value="HATPase_c"/>
    <property type="match status" value="1"/>
</dbReference>
<dbReference type="SUPFAM" id="SSF55874">
    <property type="entry name" value="ATPase domain of HSP90 chaperone/DNA topoisomerase II/histidine kinase"/>
    <property type="match status" value="1"/>
</dbReference>
<evidence type="ECO:0000256" key="4">
    <source>
        <dbReference type="ARBA" id="ARBA00022777"/>
    </source>
</evidence>
<dbReference type="InterPro" id="IPR004358">
    <property type="entry name" value="Sig_transdc_His_kin-like_C"/>
</dbReference>
<evidence type="ECO:0000259" key="6">
    <source>
        <dbReference type="PROSITE" id="PS50109"/>
    </source>
</evidence>
<evidence type="ECO:0000256" key="5">
    <source>
        <dbReference type="PROSITE-ProRule" id="PRU00169"/>
    </source>
</evidence>
<proteinExistence type="predicted"/>
<reference evidence="8 9" key="1">
    <citation type="submission" date="2019-10" db="EMBL/GenBank/DDBJ databases">
        <title>Genome sequence of Azospirillum melinis.</title>
        <authorList>
            <person name="Ambrosini A."/>
            <person name="Sant'Anna F.H."/>
            <person name="Cassan F.D."/>
            <person name="Souza E.M."/>
            <person name="Passaglia L.M.P."/>
        </authorList>
    </citation>
    <scope>NUCLEOTIDE SEQUENCE [LARGE SCALE GENOMIC DNA]</scope>
    <source>
        <strain evidence="8 9">TMCY0552</strain>
    </source>
</reference>
<name>A0ABX2K9C5_9PROT</name>
<dbReference type="PRINTS" id="PR00344">
    <property type="entry name" value="BCTRLSENSOR"/>
</dbReference>
<dbReference type="Proteomes" id="UP000605086">
    <property type="component" value="Unassembled WGS sequence"/>
</dbReference>
<dbReference type="PROSITE" id="PS50109">
    <property type="entry name" value="HIS_KIN"/>
    <property type="match status" value="1"/>
</dbReference>
<dbReference type="SUPFAM" id="SSF52172">
    <property type="entry name" value="CheY-like"/>
    <property type="match status" value="1"/>
</dbReference>
<dbReference type="EMBL" id="WHOS01000014">
    <property type="protein sequence ID" value="NUB00228.1"/>
    <property type="molecule type" value="Genomic_DNA"/>
</dbReference>
<dbReference type="InterPro" id="IPR036890">
    <property type="entry name" value="HATPase_C_sf"/>
</dbReference>
<dbReference type="EC" id="2.7.13.3" evidence="2"/>
<evidence type="ECO:0000259" key="7">
    <source>
        <dbReference type="PROSITE" id="PS50110"/>
    </source>
</evidence>
<dbReference type="InterPro" id="IPR003594">
    <property type="entry name" value="HATPase_dom"/>
</dbReference>
<dbReference type="PANTHER" id="PTHR43047">
    <property type="entry name" value="TWO-COMPONENT HISTIDINE PROTEIN KINASE"/>
    <property type="match status" value="1"/>
</dbReference>
<keyword evidence="3" id="KW-0808">Transferase</keyword>
<evidence type="ECO:0000313" key="9">
    <source>
        <dbReference type="Proteomes" id="UP000605086"/>
    </source>
</evidence>
<gene>
    <name evidence="8" type="ORF">GBZ48_13115</name>
</gene>
<feature type="modified residue" description="4-aspartylphosphate" evidence="5">
    <location>
        <position position="175"/>
    </location>
</feature>
<dbReference type="InterPro" id="IPR001789">
    <property type="entry name" value="Sig_transdc_resp-reg_receiver"/>
</dbReference>
<dbReference type="Gene3D" id="3.30.565.10">
    <property type="entry name" value="Histidine kinase-like ATPase, C-terminal domain"/>
    <property type="match status" value="1"/>
</dbReference>
<accession>A0ABX2K9C5</accession>
<comment type="catalytic activity">
    <reaction evidence="1">
        <text>ATP + protein L-histidine = ADP + protein N-phospho-L-histidine.</text>
        <dbReference type="EC" id="2.7.13.3"/>
    </reaction>
</comment>
<organism evidence="8 9">
    <name type="scientific">Azospirillum melinis</name>
    <dbReference type="NCBI Taxonomy" id="328839"/>
    <lineage>
        <taxon>Bacteria</taxon>
        <taxon>Pseudomonadati</taxon>
        <taxon>Pseudomonadota</taxon>
        <taxon>Alphaproteobacteria</taxon>
        <taxon>Rhodospirillales</taxon>
        <taxon>Azospirillaceae</taxon>
        <taxon>Azospirillum</taxon>
    </lineage>
</organism>
<evidence type="ECO:0000256" key="2">
    <source>
        <dbReference type="ARBA" id="ARBA00012438"/>
    </source>
</evidence>
<protein>
    <recommendedName>
        <fullName evidence="2">histidine kinase</fullName>
        <ecNumber evidence="2">2.7.13.3</ecNumber>
    </recommendedName>
</protein>
<dbReference type="Pfam" id="PF02518">
    <property type="entry name" value="HATPase_c"/>
    <property type="match status" value="1"/>
</dbReference>
<dbReference type="Gene3D" id="3.40.50.2300">
    <property type="match status" value="1"/>
</dbReference>
<dbReference type="Pfam" id="PF00072">
    <property type="entry name" value="Response_reg"/>
    <property type="match status" value="1"/>
</dbReference>
<dbReference type="InterPro" id="IPR011006">
    <property type="entry name" value="CheY-like_superfamily"/>
</dbReference>